<organism evidence="1 2">
    <name type="scientific">Citrus sinensis</name>
    <name type="common">Sweet orange</name>
    <name type="synonym">Citrus aurantium var. sinensis</name>
    <dbReference type="NCBI Taxonomy" id="2711"/>
    <lineage>
        <taxon>Eukaryota</taxon>
        <taxon>Viridiplantae</taxon>
        <taxon>Streptophyta</taxon>
        <taxon>Embryophyta</taxon>
        <taxon>Tracheophyta</taxon>
        <taxon>Spermatophyta</taxon>
        <taxon>Magnoliopsida</taxon>
        <taxon>eudicotyledons</taxon>
        <taxon>Gunneridae</taxon>
        <taxon>Pentapetalae</taxon>
        <taxon>rosids</taxon>
        <taxon>malvids</taxon>
        <taxon>Sapindales</taxon>
        <taxon>Rutaceae</taxon>
        <taxon>Aurantioideae</taxon>
        <taxon>Citrus</taxon>
    </lineage>
</organism>
<dbReference type="PANTHER" id="PTHR48055:SF55">
    <property type="entry name" value="PROTEIN KINASE DOMAIN-CONTAINING PROTEIN"/>
    <property type="match status" value="1"/>
</dbReference>
<sequence>MTGDVYSFGILLLEMFIGKRPTDATFSEGLTVHEFAKMALLEKVMEIVDFSPLIEVMANNSKIHKDKKPK</sequence>
<dbReference type="PANTHER" id="PTHR48055">
    <property type="entry name" value="LEUCINE-RICH REPEAT RECEPTOR PROTEIN KINASE EMS1"/>
    <property type="match status" value="1"/>
</dbReference>
<dbReference type="Gene3D" id="1.10.510.10">
    <property type="entry name" value="Transferase(Phosphotransferase) domain 1"/>
    <property type="match status" value="1"/>
</dbReference>
<dbReference type="Proteomes" id="UP000027120">
    <property type="component" value="Unassembled WGS sequence"/>
</dbReference>
<accession>A0A067DDH6</accession>
<dbReference type="InterPro" id="IPR011009">
    <property type="entry name" value="Kinase-like_dom_sf"/>
</dbReference>
<dbReference type="InterPro" id="IPR051564">
    <property type="entry name" value="LRR_receptor-like_kinase"/>
</dbReference>
<dbReference type="SUPFAM" id="SSF56112">
    <property type="entry name" value="Protein kinase-like (PK-like)"/>
    <property type="match status" value="1"/>
</dbReference>
<evidence type="ECO:0000313" key="1">
    <source>
        <dbReference type="EMBL" id="KDO39600.1"/>
    </source>
</evidence>
<dbReference type="AlphaFoldDB" id="A0A067DDH6"/>
<evidence type="ECO:0008006" key="3">
    <source>
        <dbReference type="Google" id="ProtNLM"/>
    </source>
</evidence>
<reference evidence="1 2" key="1">
    <citation type="submission" date="2014-04" db="EMBL/GenBank/DDBJ databases">
        <authorList>
            <consortium name="International Citrus Genome Consortium"/>
            <person name="Gmitter F."/>
            <person name="Chen C."/>
            <person name="Farmerie W."/>
            <person name="Harkins T."/>
            <person name="Desany B."/>
            <person name="Mohiuddin M."/>
            <person name="Kodira C."/>
            <person name="Borodovsky M."/>
            <person name="Lomsadze A."/>
            <person name="Burns P."/>
            <person name="Jenkins J."/>
            <person name="Prochnik S."/>
            <person name="Shu S."/>
            <person name="Chapman J."/>
            <person name="Pitluck S."/>
            <person name="Schmutz J."/>
            <person name="Rokhsar D."/>
        </authorList>
    </citation>
    <scope>NUCLEOTIDE SEQUENCE</scope>
</reference>
<dbReference type="EMBL" id="KK786443">
    <property type="protein sequence ID" value="KDO39600.1"/>
    <property type="molecule type" value="Genomic_DNA"/>
</dbReference>
<gene>
    <name evidence="1" type="ORF">CISIN_1g036578mg</name>
</gene>
<name>A0A067DDH6_CITSI</name>
<protein>
    <recommendedName>
        <fullName evidence="3">Serine-threonine/tyrosine-protein kinase catalytic domain-containing protein</fullName>
    </recommendedName>
</protein>
<evidence type="ECO:0000313" key="2">
    <source>
        <dbReference type="Proteomes" id="UP000027120"/>
    </source>
</evidence>
<proteinExistence type="predicted"/>
<dbReference type="STRING" id="2711.A0A067DDH6"/>
<keyword evidence="2" id="KW-1185">Reference proteome</keyword>